<dbReference type="Pfam" id="PF08281">
    <property type="entry name" value="Sigma70_r4_2"/>
    <property type="match status" value="1"/>
</dbReference>
<feature type="domain" description="RNA polymerase sigma-70 region 2" evidence="6">
    <location>
        <begin position="16"/>
        <end position="79"/>
    </location>
</feature>
<dbReference type="EMBL" id="JAVTTO010000001">
    <property type="protein sequence ID" value="MDT7831394.1"/>
    <property type="molecule type" value="Genomic_DNA"/>
</dbReference>
<keyword evidence="9" id="KW-1185">Reference proteome</keyword>
<evidence type="ECO:0000259" key="6">
    <source>
        <dbReference type="Pfam" id="PF04542"/>
    </source>
</evidence>
<dbReference type="PANTHER" id="PTHR43133:SF8">
    <property type="entry name" value="RNA POLYMERASE SIGMA FACTOR HI_1459-RELATED"/>
    <property type="match status" value="1"/>
</dbReference>
<dbReference type="Pfam" id="PF04542">
    <property type="entry name" value="Sigma70_r2"/>
    <property type="match status" value="1"/>
</dbReference>
<dbReference type="InterPro" id="IPR036388">
    <property type="entry name" value="WH-like_DNA-bd_sf"/>
</dbReference>
<keyword evidence="2" id="KW-0805">Transcription regulation</keyword>
<keyword evidence="5" id="KW-0804">Transcription</keyword>
<keyword evidence="3" id="KW-0731">Sigma factor</keyword>
<dbReference type="InterPro" id="IPR007627">
    <property type="entry name" value="RNA_pol_sigma70_r2"/>
</dbReference>
<feature type="domain" description="RNA polymerase sigma factor 70 region 4 type 2" evidence="7">
    <location>
        <begin position="129"/>
        <end position="179"/>
    </location>
</feature>
<dbReference type="Gene3D" id="1.10.10.10">
    <property type="entry name" value="Winged helix-like DNA-binding domain superfamily/Winged helix DNA-binding domain"/>
    <property type="match status" value="1"/>
</dbReference>
<dbReference type="InterPro" id="IPR013325">
    <property type="entry name" value="RNA_pol_sigma_r2"/>
</dbReference>
<dbReference type="RefSeq" id="WP_349240639.1">
    <property type="nucleotide sequence ID" value="NZ_JAVTTO010000001.1"/>
</dbReference>
<reference evidence="8 9" key="1">
    <citation type="submission" date="2023-09" db="EMBL/GenBank/DDBJ databases">
        <title>Novel taxa isolated from Blanes Bay.</title>
        <authorList>
            <person name="Rey-Velasco X."/>
            <person name="Lucena T."/>
        </authorList>
    </citation>
    <scope>NUCLEOTIDE SEQUENCE [LARGE SCALE GENOMIC DNA]</scope>
    <source>
        <strain evidence="8 9">S356</strain>
    </source>
</reference>
<evidence type="ECO:0000256" key="3">
    <source>
        <dbReference type="ARBA" id="ARBA00023082"/>
    </source>
</evidence>
<evidence type="ECO:0000313" key="9">
    <source>
        <dbReference type="Proteomes" id="UP001257277"/>
    </source>
</evidence>
<dbReference type="NCBIfam" id="TIGR02937">
    <property type="entry name" value="sigma70-ECF"/>
    <property type="match status" value="1"/>
</dbReference>
<evidence type="ECO:0000256" key="4">
    <source>
        <dbReference type="ARBA" id="ARBA00023125"/>
    </source>
</evidence>
<dbReference type="SUPFAM" id="SSF88659">
    <property type="entry name" value="Sigma3 and sigma4 domains of RNA polymerase sigma factors"/>
    <property type="match status" value="1"/>
</dbReference>
<dbReference type="Proteomes" id="UP001257277">
    <property type="component" value="Unassembled WGS sequence"/>
</dbReference>
<name>A0ABU3LCD7_9FLAO</name>
<accession>A0ABU3LCD7</accession>
<dbReference type="InterPro" id="IPR039425">
    <property type="entry name" value="RNA_pol_sigma-70-like"/>
</dbReference>
<keyword evidence="4" id="KW-0238">DNA-binding</keyword>
<proteinExistence type="inferred from homology"/>
<evidence type="ECO:0000256" key="2">
    <source>
        <dbReference type="ARBA" id="ARBA00023015"/>
    </source>
</evidence>
<dbReference type="InterPro" id="IPR014284">
    <property type="entry name" value="RNA_pol_sigma-70_dom"/>
</dbReference>
<dbReference type="InterPro" id="IPR013249">
    <property type="entry name" value="RNA_pol_sigma70_r4_t2"/>
</dbReference>
<evidence type="ECO:0000256" key="5">
    <source>
        <dbReference type="ARBA" id="ARBA00023163"/>
    </source>
</evidence>
<dbReference type="SUPFAM" id="SSF88946">
    <property type="entry name" value="Sigma2 domain of RNA polymerase sigma factors"/>
    <property type="match status" value="1"/>
</dbReference>
<comment type="caution">
    <text evidence="8">The sequence shown here is derived from an EMBL/GenBank/DDBJ whole genome shotgun (WGS) entry which is preliminary data.</text>
</comment>
<organism evidence="8 9">
    <name type="scientific">Asprobacillus argus</name>
    <dbReference type="NCBI Taxonomy" id="3076534"/>
    <lineage>
        <taxon>Bacteria</taxon>
        <taxon>Pseudomonadati</taxon>
        <taxon>Bacteroidota</taxon>
        <taxon>Flavobacteriia</taxon>
        <taxon>Flavobacteriales</taxon>
        <taxon>Flavobacteriaceae</taxon>
        <taxon>Asprobacillus</taxon>
    </lineage>
</organism>
<sequence length="190" mass="22383">MSQQRPTNTLEPNKWIDNYADYLFNYAVVRVNNSDLAKDLVQETFFAGLKSAKNFEGKSTERTWLVSILKRKIIDHYRKINSKKGQAEVRMSFYDSGENEGRWLEERVPQSWGNDAAKSIESAELQKTIDDCINNLPEKYAMVFRMKTIQEFETEEICKELNITPSNLWVIIHRARTQLRSCMEENWFKN</sequence>
<dbReference type="InterPro" id="IPR013324">
    <property type="entry name" value="RNA_pol_sigma_r3/r4-like"/>
</dbReference>
<evidence type="ECO:0000256" key="1">
    <source>
        <dbReference type="ARBA" id="ARBA00010641"/>
    </source>
</evidence>
<dbReference type="PANTHER" id="PTHR43133">
    <property type="entry name" value="RNA POLYMERASE ECF-TYPE SIGMA FACTO"/>
    <property type="match status" value="1"/>
</dbReference>
<dbReference type="CDD" id="cd06171">
    <property type="entry name" value="Sigma70_r4"/>
    <property type="match status" value="1"/>
</dbReference>
<comment type="similarity">
    <text evidence="1">Belongs to the sigma-70 factor family. ECF subfamily.</text>
</comment>
<dbReference type="Gene3D" id="1.10.1740.10">
    <property type="match status" value="1"/>
</dbReference>
<protein>
    <submittedName>
        <fullName evidence="8">Sigma-70 family RNA polymerase sigma factor</fullName>
    </submittedName>
</protein>
<gene>
    <name evidence="8" type="ORF">RQM59_03325</name>
</gene>
<evidence type="ECO:0000313" key="8">
    <source>
        <dbReference type="EMBL" id="MDT7831394.1"/>
    </source>
</evidence>
<evidence type="ECO:0000259" key="7">
    <source>
        <dbReference type="Pfam" id="PF08281"/>
    </source>
</evidence>